<name>A0A085G8S6_EWIA3</name>
<keyword evidence="4" id="KW-0843">Virulence</keyword>
<reference evidence="8 9" key="1">
    <citation type="submission" date="2014-05" db="EMBL/GenBank/DDBJ databases">
        <title>ATOL: Assembling a taxonomically balanced genome-scale reconstruction of the evolutionary history of the Enterobacteriaceae.</title>
        <authorList>
            <person name="Plunkett G.III."/>
            <person name="Neeno-Eckwall E.C."/>
            <person name="Glasner J.D."/>
            <person name="Perna N.T."/>
        </authorList>
    </citation>
    <scope>NUCLEOTIDE SEQUENCE [LARGE SCALE GENOMIC DNA]</scope>
    <source>
        <strain evidence="8 9">ATCC 33852</strain>
    </source>
</reference>
<evidence type="ECO:0000313" key="9">
    <source>
        <dbReference type="Proteomes" id="UP000028640"/>
    </source>
</evidence>
<evidence type="ECO:0000259" key="7">
    <source>
        <dbReference type="Pfam" id="PF15526"/>
    </source>
</evidence>
<dbReference type="Pfam" id="PF15526">
    <property type="entry name" value="Ntox21"/>
    <property type="match status" value="1"/>
</dbReference>
<proteinExistence type="predicted"/>
<organism evidence="8 9">
    <name type="scientific">Ewingella americana (strain ATCC 33852 / DSM 4580 / CCUG 14506 / JCM 5911 / LMG 7869 / NCTC 12157 / CDC 1468-78)</name>
    <dbReference type="NCBI Taxonomy" id="910964"/>
    <lineage>
        <taxon>Bacteria</taxon>
        <taxon>Pseudomonadati</taxon>
        <taxon>Pseudomonadota</taxon>
        <taxon>Gammaproteobacteria</taxon>
        <taxon>Enterobacterales</taxon>
        <taxon>Yersiniaceae</taxon>
        <taxon>Ewingella</taxon>
    </lineage>
</organism>
<keyword evidence="3" id="KW-1266">Target cell cytoplasm</keyword>
<dbReference type="AlphaFoldDB" id="A0A085G8S6"/>
<evidence type="ECO:0000256" key="4">
    <source>
        <dbReference type="ARBA" id="ARBA00023026"/>
    </source>
</evidence>
<feature type="region of interest" description="Disordered" evidence="5">
    <location>
        <begin position="178"/>
        <end position="234"/>
    </location>
</feature>
<comment type="caution">
    <text evidence="8">The sequence shown here is derived from an EMBL/GenBank/DDBJ whole genome shotgun (WGS) entry which is preliminary data.</text>
</comment>
<dbReference type="EMBL" id="JMPJ01000059">
    <property type="protein sequence ID" value="KFC80121.1"/>
    <property type="molecule type" value="Genomic_DNA"/>
</dbReference>
<protein>
    <submittedName>
        <fullName evidence="8">Hemolysin</fullName>
    </submittedName>
</protein>
<dbReference type="Proteomes" id="UP000028640">
    <property type="component" value="Unassembled WGS sequence"/>
</dbReference>
<sequence length="319" mass="32744">MAHAVVGAVVSQINGNSALAGASGAAMGEFIAQQLYPDIKREDLTEEQRQTISALGTMAAGLAGGLTGDSSANVVAGAQAGKTAAENNNLAVIRTCVAACAEIPACRKAVIDIGLGALVGVGVATSAMEDLSGSQKTNVMLAAMSGDQNLMDNLSPSERAAYEEWKGNQGLITAFPAGDKDPTGGKLENPIPGQNKGTSLVTPDQSGGQGAINTGNSDGAPDVGGNTTTPVAEQNPDDLAYLALKGKEAQEAAKNLGFGQRIPPQKAPFDSHGQPVFYNGKNYISPDVDSHNVANGWKMFNSKGKRIGTYDSDLNRIKD</sequence>
<dbReference type="GO" id="GO:0090729">
    <property type="term" value="F:toxin activity"/>
    <property type="evidence" value="ECO:0007669"/>
    <property type="project" value="UniProtKB-KW"/>
</dbReference>
<dbReference type="InterPro" id="IPR006914">
    <property type="entry name" value="VENN_dom"/>
</dbReference>
<dbReference type="Gene3D" id="3.10.380.20">
    <property type="entry name" value="Novel toxin 21 (CdiA), C-terminal domain"/>
    <property type="match status" value="1"/>
</dbReference>
<evidence type="ECO:0000256" key="2">
    <source>
        <dbReference type="ARBA" id="ARBA00022656"/>
    </source>
</evidence>
<dbReference type="Pfam" id="PF04829">
    <property type="entry name" value="PT-VENN"/>
    <property type="match status" value="1"/>
</dbReference>
<dbReference type="STRING" id="910964.GEAM_2485"/>
<gene>
    <name evidence="8" type="ORF">GEAM_2485</name>
</gene>
<dbReference type="InterPro" id="IPR028190">
    <property type="entry name" value="Ntox21"/>
</dbReference>
<dbReference type="CDD" id="cd20685">
    <property type="entry name" value="CdiA-CT_Ecl_RNase-like"/>
    <property type="match status" value="1"/>
</dbReference>
<feature type="compositionally biased region" description="Polar residues" evidence="5">
    <location>
        <begin position="195"/>
        <end position="217"/>
    </location>
</feature>
<feature type="domain" description="VENN motif-containing" evidence="6">
    <location>
        <begin position="42"/>
        <end position="90"/>
    </location>
</feature>
<keyword evidence="2" id="KW-0800">Toxin</keyword>
<evidence type="ECO:0000256" key="1">
    <source>
        <dbReference type="ARBA" id="ARBA00004219"/>
    </source>
</evidence>
<evidence type="ECO:0000259" key="6">
    <source>
        <dbReference type="Pfam" id="PF04829"/>
    </source>
</evidence>
<dbReference type="eggNOG" id="COG3210">
    <property type="taxonomic scope" value="Bacteria"/>
</dbReference>
<dbReference type="InterPro" id="IPR038181">
    <property type="entry name" value="Ntox21_sf"/>
</dbReference>
<evidence type="ECO:0000313" key="8">
    <source>
        <dbReference type="EMBL" id="KFC80121.1"/>
    </source>
</evidence>
<keyword evidence="9" id="KW-1185">Reference proteome</keyword>
<evidence type="ECO:0000256" key="3">
    <source>
        <dbReference type="ARBA" id="ARBA00022913"/>
    </source>
</evidence>
<feature type="domain" description="Novel toxin 21" evidence="7">
    <location>
        <begin position="252"/>
        <end position="319"/>
    </location>
</feature>
<evidence type="ECO:0000256" key="5">
    <source>
        <dbReference type="SAM" id="MobiDB-lite"/>
    </source>
</evidence>
<accession>A0A085G8S6</accession>
<comment type="subcellular location">
    <subcellularLocation>
        <location evidence="1">Target cell</location>
        <location evidence="1">Target cell cytoplasm</location>
    </subcellularLocation>
</comment>